<protein>
    <submittedName>
        <fullName evidence="1">Uncharacterized protein</fullName>
    </submittedName>
</protein>
<dbReference type="Proteomes" id="UP000235081">
    <property type="component" value="Unassembled WGS sequence"/>
</dbReference>
<proteinExistence type="predicted"/>
<dbReference type="EMBL" id="NMQE01000690">
    <property type="protein sequence ID" value="PMB18473.1"/>
    <property type="molecule type" value="Genomic_DNA"/>
</dbReference>
<evidence type="ECO:0000313" key="2">
    <source>
        <dbReference type="Proteomes" id="UP000235081"/>
    </source>
</evidence>
<accession>A0A2N6L8K5</accession>
<gene>
    <name evidence="1" type="ORF">CEN46_20995</name>
</gene>
<dbReference type="RefSeq" id="WP_219724721.1">
    <property type="nucleotide sequence ID" value="NZ_NMQE01000690.1"/>
</dbReference>
<reference evidence="1 2" key="1">
    <citation type="submission" date="2017-07" db="EMBL/GenBank/DDBJ databases">
        <title>Genomes of Fischerella (Mastigocladus) sp. strains.</title>
        <authorList>
            <person name="Miller S.R."/>
        </authorList>
    </citation>
    <scope>NUCLEOTIDE SEQUENCE [LARGE SCALE GENOMIC DNA]</scope>
    <source>
        <strain evidence="1 2">CCMEE 5318</strain>
    </source>
</reference>
<name>A0A2N6L8K5_9CYAN</name>
<evidence type="ECO:0000313" key="1">
    <source>
        <dbReference type="EMBL" id="PMB18473.1"/>
    </source>
</evidence>
<sequence length="69" mass="7968">LILGALGVLAVHHSSPFYATPKSKRSLPHVILNHIDFDRLRDPNFLKKVWYLAFATFENFKSSVEYHTL</sequence>
<organism evidence="1 2">
    <name type="scientific">Fischerella thermalis CCMEE 5318</name>
    <dbReference type="NCBI Taxonomy" id="2019666"/>
    <lineage>
        <taxon>Bacteria</taxon>
        <taxon>Bacillati</taxon>
        <taxon>Cyanobacteriota</taxon>
        <taxon>Cyanophyceae</taxon>
        <taxon>Nostocales</taxon>
        <taxon>Hapalosiphonaceae</taxon>
        <taxon>Fischerella</taxon>
    </lineage>
</organism>
<comment type="caution">
    <text evidence="1">The sequence shown here is derived from an EMBL/GenBank/DDBJ whole genome shotgun (WGS) entry which is preliminary data.</text>
</comment>
<dbReference type="AlphaFoldDB" id="A0A2N6L8K5"/>
<feature type="non-terminal residue" evidence="1">
    <location>
        <position position="1"/>
    </location>
</feature>